<keyword evidence="3" id="KW-1185">Reference proteome</keyword>
<reference evidence="2" key="1">
    <citation type="journal article" date="2023" name="Mol. Biol. Evol.">
        <title>Third-Generation Sequencing Reveals the Adaptive Role of the Epigenome in Three Deep-Sea Polychaetes.</title>
        <authorList>
            <person name="Perez M."/>
            <person name="Aroh O."/>
            <person name="Sun Y."/>
            <person name="Lan Y."/>
            <person name="Juniper S.K."/>
            <person name="Young C.R."/>
            <person name="Angers B."/>
            <person name="Qian P.Y."/>
        </authorList>
    </citation>
    <scope>NUCLEOTIDE SEQUENCE</scope>
    <source>
        <strain evidence="2">P08H-3</strain>
    </source>
</reference>
<dbReference type="AlphaFoldDB" id="A0AAD9MT28"/>
<feature type="compositionally biased region" description="Low complexity" evidence="1">
    <location>
        <begin position="157"/>
        <end position="169"/>
    </location>
</feature>
<comment type="caution">
    <text evidence="2">The sequence shown here is derived from an EMBL/GenBank/DDBJ whole genome shotgun (WGS) entry which is preliminary data.</text>
</comment>
<evidence type="ECO:0000256" key="1">
    <source>
        <dbReference type="SAM" id="MobiDB-lite"/>
    </source>
</evidence>
<feature type="region of interest" description="Disordered" evidence="1">
    <location>
        <begin position="270"/>
        <end position="298"/>
    </location>
</feature>
<name>A0AAD9MT28_9ANNE</name>
<evidence type="ECO:0000313" key="3">
    <source>
        <dbReference type="Proteomes" id="UP001208570"/>
    </source>
</evidence>
<dbReference type="EMBL" id="JAODUP010000910">
    <property type="protein sequence ID" value="KAK2142811.1"/>
    <property type="molecule type" value="Genomic_DNA"/>
</dbReference>
<protein>
    <submittedName>
        <fullName evidence="2">Uncharacterized protein</fullName>
    </submittedName>
</protein>
<proteinExistence type="predicted"/>
<organism evidence="2 3">
    <name type="scientific">Paralvinella palmiformis</name>
    <dbReference type="NCBI Taxonomy" id="53620"/>
    <lineage>
        <taxon>Eukaryota</taxon>
        <taxon>Metazoa</taxon>
        <taxon>Spiralia</taxon>
        <taxon>Lophotrochozoa</taxon>
        <taxon>Annelida</taxon>
        <taxon>Polychaeta</taxon>
        <taxon>Sedentaria</taxon>
        <taxon>Canalipalpata</taxon>
        <taxon>Terebellida</taxon>
        <taxon>Terebelliformia</taxon>
        <taxon>Alvinellidae</taxon>
        <taxon>Paralvinella</taxon>
    </lineage>
</organism>
<feature type="region of interest" description="Disordered" evidence="1">
    <location>
        <begin position="142"/>
        <end position="170"/>
    </location>
</feature>
<accession>A0AAD9MT28</accession>
<dbReference type="Proteomes" id="UP001208570">
    <property type="component" value="Unassembled WGS sequence"/>
</dbReference>
<feature type="compositionally biased region" description="Basic and acidic residues" evidence="1">
    <location>
        <begin position="276"/>
        <end position="289"/>
    </location>
</feature>
<sequence length="325" mass="35927">MDDARSDRSTRISCLSYDMTQNDPEQRYVVMKYFPTGDGAPITQSGHQTATVTDEDTLSRTYCSSDGSTRTIVVSAKRPVLPSGSIQNDSTVGQVTAIQNEVFVELDSSTGHQDVETDVQQILKRLRRDRLARIGAQIANNEYQTATSPDTDRRSRFSSNSSLQSWSTRDNLRTSYDSADSGIASSIPGDHLVSGSDTVTSQIVHPITKMAVLGDSMNVRKDGEEGQKRYIQKTDITDLERLLLKFEHGPIPKAVFRRPIAAYMEIIPQQQTSHGAGEERTGTHGDHPSHSNRQVMAQGRRGQGLIEIIHPTATEVLTGIDKIFY</sequence>
<evidence type="ECO:0000313" key="2">
    <source>
        <dbReference type="EMBL" id="KAK2142811.1"/>
    </source>
</evidence>
<gene>
    <name evidence="2" type="ORF">LSH36_910g00044</name>
</gene>